<name>A0AAN8PCF1_POLSC</name>
<dbReference type="EMBL" id="JAWJWF010000002">
    <property type="protein sequence ID" value="KAK6637518.1"/>
    <property type="molecule type" value="Genomic_DNA"/>
</dbReference>
<feature type="domain" description="RRM" evidence="8">
    <location>
        <begin position="100"/>
        <end position="177"/>
    </location>
</feature>
<dbReference type="Pfam" id="PF13865">
    <property type="entry name" value="FoP_duplication"/>
    <property type="match status" value="1"/>
</dbReference>
<dbReference type="PANTHER" id="PTHR19965:SF82">
    <property type="entry name" value="THO COMPLEX SUBUNIT 4"/>
    <property type="match status" value="1"/>
</dbReference>
<dbReference type="InterPro" id="IPR035979">
    <property type="entry name" value="RBD_domain_sf"/>
</dbReference>
<dbReference type="PROSITE" id="PS50102">
    <property type="entry name" value="RRM"/>
    <property type="match status" value="1"/>
</dbReference>
<dbReference type="EMBL" id="JAWJWE010000037">
    <property type="protein sequence ID" value="KAK6625970.1"/>
    <property type="molecule type" value="Genomic_DNA"/>
</dbReference>
<keyword evidence="5" id="KW-0539">Nucleus</keyword>
<reference evidence="9 12" key="1">
    <citation type="submission" date="2023-10" db="EMBL/GenBank/DDBJ databases">
        <title>Genomes of two closely related lineages of the louse Polyplax serrata with different host specificities.</title>
        <authorList>
            <person name="Martinu J."/>
            <person name="Tarabai H."/>
            <person name="Stefka J."/>
            <person name="Hypsa V."/>
        </authorList>
    </citation>
    <scope>NUCLEOTIDE SEQUENCE [LARGE SCALE GENOMIC DNA]</scope>
    <source>
        <strain evidence="10">98ZLc_SE</strain>
        <strain evidence="9">HR10_N</strain>
    </source>
</reference>
<accession>A0AAN8PCF1</accession>
<dbReference type="SUPFAM" id="SSF54928">
    <property type="entry name" value="RNA-binding domain, RBD"/>
    <property type="match status" value="1"/>
</dbReference>
<evidence type="ECO:0000256" key="5">
    <source>
        <dbReference type="ARBA" id="ARBA00023242"/>
    </source>
</evidence>
<comment type="subcellular location">
    <subcellularLocation>
        <location evidence="1">Nucleus</location>
    </subcellularLocation>
</comment>
<evidence type="ECO:0000256" key="6">
    <source>
        <dbReference type="PROSITE-ProRule" id="PRU00176"/>
    </source>
</evidence>
<dbReference type="Proteomes" id="UP001372834">
    <property type="component" value="Unassembled WGS sequence"/>
</dbReference>
<dbReference type="InterPro" id="IPR000504">
    <property type="entry name" value="RRM_dom"/>
</dbReference>
<keyword evidence="2" id="KW-0813">Transport</keyword>
<keyword evidence="3" id="KW-0509">mRNA transport</keyword>
<dbReference type="Pfam" id="PF00076">
    <property type="entry name" value="RRM_1"/>
    <property type="match status" value="1"/>
</dbReference>
<evidence type="ECO:0000313" key="12">
    <source>
        <dbReference type="Proteomes" id="UP001372834"/>
    </source>
</evidence>
<dbReference type="AlphaFoldDB" id="A0AAN8PCF1"/>
<evidence type="ECO:0000256" key="4">
    <source>
        <dbReference type="ARBA" id="ARBA00022884"/>
    </source>
</evidence>
<dbReference type="FunFam" id="3.30.70.330:FF:000273">
    <property type="entry name" value="THO complex subunit 4"/>
    <property type="match status" value="1"/>
</dbReference>
<keyword evidence="4 6" id="KW-0694">RNA-binding</keyword>
<dbReference type="SMART" id="SM01218">
    <property type="entry name" value="FoP_duplication"/>
    <property type="match status" value="1"/>
</dbReference>
<evidence type="ECO:0000313" key="11">
    <source>
        <dbReference type="Proteomes" id="UP001359485"/>
    </source>
</evidence>
<evidence type="ECO:0000259" key="8">
    <source>
        <dbReference type="PROSITE" id="PS50102"/>
    </source>
</evidence>
<evidence type="ECO:0000313" key="9">
    <source>
        <dbReference type="EMBL" id="KAK6625970.1"/>
    </source>
</evidence>
<dbReference type="GO" id="GO:0003729">
    <property type="term" value="F:mRNA binding"/>
    <property type="evidence" value="ECO:0007669"/>
    <property type="project" value="TreeGrafter"/>
</dbReference>
<evidence type="ECO:0000256" key="1">
    <source>
        <dbReference type="ARBA" id="ARBA00004123"/>
    </source>
</evidence>
<proteinExistence type="predicted"/>
<dbReference type="Gene3D" id="3.30.70.330">
    <property type="match status" value="1"/>
</dbReference>
<evidence type="ECO:0000256" key="3">
    <source>
        <dbReference type="ARBA" id="ARBA00022816"/>
    </source>
</evidence>
<dbReference type="GO" id="GO:0006406">
    <property type="term" value="P:mRNA export from nucleus"/>
    <property type="evidence" value="ECO:0007669"/>
    <property type="project" value="TreeGrafter"/>
</dbReference>
<dbReference type="InterPro" id="IPR012677">
    <property type="entry name" value="Nucleotide-bd_a/b_plait_sf"/>
</dbReference>
<keyword evidence="11" id="KW-1185">Reference proteome</keyword>
<organism evidence="9 12">
    <name type="scientific">Polyplax serrata</name>
    <name type="common">Common mouse louse</name>
    <dbReference type="NCBI Taxonomy" id="468196"/>
    <lineage>
        <taxon>Eukaryota</taxon>
        <taxon>Metazoa</taxon>
        <taxon>Ecdysozoa</taxon>
        <taxon>Arthropoda</taxon>
        <taxon>Hexapoda</taxon>
        <taxon>Insecta</taxon>
        <taxon>Pterygota</taxon>
        <taxon>Neoptera</taxon>
        <taxon>Paraneoptera</taxon>
        <taxon>Psocodea</taxon>
        <taxon>Troctomorpha</taxon>
        <taxon>Phthiraptera</taxon>
        <taxon>Anoplura</taxon>
        <taxon>Polyplacidae</taxon>
        <taxon>Polyplax</taxon>
    </lineage>
</organism>
<sequence>MVDKVDMSLADIIKQSKPTRGVNRRRRGNSRTFGGGNRRTRGTLRSASAGAPLRARRQTNLRSPYSRGTGDIESRWQHDMFDGFAPVRSPRGIQAASGPAKLLISNLDFGVSDSDVTELFADFGPLKSAAVHYDRSGRSLGTADVIFVRKDDAIKAMKQYNSVPLDGRPMNIQLVTSEVPAFDRGVKQGVRQGRVQRPAGRQGSFQRGRGGNRRGGAAGGANARNPRNKMTAEELDAELDAYVNETK</sequence>
<feature type="region of interest" description="Disordered" evidence="7">
    <location>
        <begin position="189"/>
        <end position="247"/>
    </location>
</feature>
<evidence type="ECO:0000256" key="2">
    <source>
        <dbReference type="ARBA" id="ARBA00022448"/>
    </source>
</evidence>
<dbReference type="InterPro" id="IPR025715">
    <property type="entry name" value="FoP_C"/>
</dbReference>
<dbReference type="InterPro" id="IPR051229">
    <property type="entry name" value="ALYREF_mRNA_export"/>
</dbReference>
<dbReference type="CDD" id="cd12680">
    <property type="entry name" value="RRM_THOC4"/>
    <property type="match status" value="1"/>
</dbReference>
<evidence type="ECO:0000256" key="7">
    <source>
        <dbReference type="SAM" id="MobiDB-lite"/>
    </source>
</evidence>
<dbReference type="PANTHER" id="PTHR19965">
    <property type="entry name" value="RNA AND EXPORT FACTOR BINDING PROTEIN"/>
    <property type="match status" value="1"/>
</dbReference>
<comment type="caution">
    <text evidence="9">The sequence shown here is derived from an EMBL/GenBank/DDBJ whole genome shotgun (WGS) entry which is preliminary data.</text>
</comment>
<protein>
    <recommendedName>
        <fullName evidence="8">RRM domain-containing protein</fullName>
    </recommendedName>
</protein>
<dbReference type="GO" id="GO:0005634">
    <property type="term" value="C:nucleus"/>
    <property type="evidence" value="ECO:0007669"/>
    <property type="project" value="UniProtKB-SubCell"/>
</dbReference>
<dbReference type="Proteomes" id="UP001359485">
    <property type="component" value="Unassembled WGS sequence"/>
</dbReference>
<gene>
    <name evidence="9" type="ORF">RUM43_006269</name>
    <name evidence="10" type="ORF">RUM44_007940</name>
</gene>
<feature type="region of interest" description="Disordered" evidence="7">
    <location>
        <begin position="16"/>
        <end position="69"/>
    </location>
</feature>
<evidence type="ECO:0000313" key="10">
    <source>
        <dbReference type="EMBL" id="KAK6637518.1"/>
    </source>
</evidence>
<dbReference type="SMART" id="SM00360">
    <property type="entry name" value="RRM"/>
    <property type="match status" value="1"/>
</dbReference>